<accession>A0A8J5XGT6</accession>
<evidence type="ECO:0000256" key="8">
    <source>
        <dbReference type="RuleBase" id="RU362002"/>
    </source>
</evidence>
<dbReference type="Pfam" id="PF00909">
    <property type="entry name" value="Ammonium_transp"/>
    <property type="match status" value="1"/>
</dbReference>
<dbReference type="NCBIfam" id="TIGR00836">
    <property type="entry name" value="amt"/>
    <property type="match status" value="1"/>
</dbReference>
<feature type="transmembrane region" description="Helical" evidence="8">
    <location>
        <begin position="185"/>
        <end position="206"/>
    </location>
</feature>
<evidence type="ECO:0000256" key="4">
    <source>
        <dbReference type="ARBA" id="ARBA00022692"/>
    </source>
</evidence>
<dbReference type="SUPFAM" id="SSF111352">
    <property type="entry name" value="Ammonium transporter"/>
    <property type="match status" value="1"/>
</dbReference>
<dbReference type="OMA" id="CGFAYLE"/>
<evidence type="ECO:0000313" key="11">
    <source>
        <dbReference type="Proteomes" id="UP000751190"/>
    </source>
</evidence>
<feature type="transmembrane region" description="Helical" evidence="8">
    <location>
        <begin position="53"/>
        <end position="73"/>
    </location>
</feature>
<keyword evidence="5 8" id="KW-1133">Transmembrane helix</keyword>
<evidence type="ECO:0000259" key="9">
    <source>
        <dbReference type="Pfam" id="PF00909"/>
    </source>
</evidence>
<dbReference type="PROSITE" id="PS01219">
    <property type="entry name" value="AMMONIUM_TRANSP"/>
    <property type="match status" value="1"/>
</dbReference>
<feature type="transmembrane region" description="Helical" evidence="8">
    <location>
        <begin position="18"/>
        <end position="41"/>
    </location>
</feature>
<dbReference type="Gene3D" id="1.10.3430.10">
    <property type="entry name" value="Ammonium transporter AmtB like domains"/>
    <property type="match status" value="1"/>
</dbReference>
<keyword evidence="6 8" id="KW-0472">Membrane</keyword>
<keyword evidence="11" id="KW-1185">Reference proteome</keyword>
<dbReference type="GO" id="GO:0097272">
    <property type="term" value="P:ammonium homeostasis"/>
    <property type="evidence" value="ECO:0007669"/>
    <property type="project" value="TreeGrafter"/>
</dbReference>
<comment type="similarity">
    <text evidence="2 8">Belongs to the ammonia transporter channel (TC 1.A.11.2) family.</text>
</comment>
<dbReference type="GO" id="GO:0005886">
    <property type="term" value="C:plasma membrane"/>
    <property type="evidence" value="ECO:0007669"/>
    <property type="project" value="UniProtKB-SubCell"/>
</dbReference>
<evidence type="ECO:0000256" key="2">
    <source>
        <dbReference type="ARBA" id="ARBA00005887"/>
    </source>
</evidence>
<sequence>MALADDVASLAAKGDTFFLVWAGCLVFFMQCGFAMLEAGTVRAKNTKNILIKNLLDACIGGIMWYLVGFGIAFGDDTDNGFLGSGTGGKAYAIHIEDWRSSYTAEGTDWAFWFFQFTFAAATATIISGGVAERCTLTGYVIYSIAFTSFIYPVVVHMVWDSEGYFSAFNSGTGAAAPVLGGVMDFAGSGVVHLTGGIGALAGAALLGPRLGRFNADGQAVPLPGHSAVLQVLGTFILWLGWYGFNGGSTLSVFGLGTAYARDLARVCVTTTLSACSGALSTFLMAYLVTHVWDIQAVSNGILVGLVSITSGCVVVDPWAAIIIGLIGGFIYTGASKLLVALKIDDPLDAFAVHGASGTWGVLAVGVFCRPEYSYNLLGKHGFIYPNTGPNSPTETYNDVLGIQIVTLLVIWAWVGVTATAMFAALKVTGILRVPAEVEEMGMDISKHGGEAYPDQGTKAA</sequence>
<evidence type="ECO:0000256" key="7">
    <source>
        <dbReference type="ARBA" id="ARBA00023177"/>
    </source>
</evidence>
<dbReference type="OrthoDB" id="534912at2759"/>
<dbReference type="GO" id="GO:0008519">
    <property type="term" value="F:ammonium channel activity"/>
    <property type="evidence" value="ECO:0007669"/>
    <property type="project" value="InterPro"/>
</dbReference>
<evidence type="ECO:0000256" key="5">
    <source>
        <dbReference type="ARBA" id="ARBA00022989"/>
    </source>
</evidence>
<feature type="transmembrane region" description="Helical" evidence="8">
    <location>
        <begin position="263"/>
        <end position="288"/>
    </location>
</feature>
<dbReference type="PANTHER" id="PTHR11730">
    <property type="entry name" value="AMMONIUM TRANSPORTER"/>
    <property type="match status" value="1"/>
</dbReference>
<reference evidence="10" key="1">
    <citation type="submission" date="2021-05" db="EMBL/GenBank/DDBJ databases">
        <title>The genome of the haptophyte Pavlova lutheri (Diacronema luteri, Pavlovales) - a model for lipid biosynthesis in eukaryotic algae.</title>
        <authorList>
            <person name="Hulatt C.J."/>
            <person name="Posewitz M.C."/>
        </authorList>
    </citation>
    <scope>NUCLEOTIDE SEQUENCE</scope>
    <source>
        <strain evidence="10">NIVA-4/92</strain>
    </source>
</reference>
<keyword evidence="7 8" id="KW-0924">Ammonia transport</keyword>
<name>A0A8J5XGT6_DIALT</name>
<evidence type="ECO:0000256" key="1">
    <source>
        <dbReference type="ARBA" id="ARBA00004141"/>
    </source>
</evidence>
<evidence type="ECO:0000313" key="10">
    <source>
        <dbReference type="EMBL" id="KAG8464941.1"/>
    </source>
</evidence>
<dbReference type="InterPro" id="IPR018047">
    <property type="entry name" value="Ammonium_transpt_CS"/>
</dbReference>
<dbReference type="Proteomes" id="UP000751190">
    <property type="component" value="Unassembled WGS sequence"/>
</dbReference>
<protein>
    <recommendedName>
        <fullName evidence="8">Ammonium transporter</fullName>
    </recommendedName>
</protein>
<keyword evidence="4 8" id="KW-0812">Transmembrane</keyword>
<feature type="domain" description="Ammonium transporter AmtB-like" evidence="9">
    <location>
        <begin position="18"/>
        <end position="452"/>
    </location>
</feature>
<gene>
    <name evidence="10" type="ORF">KFE25_012304</name>
</gene>
<dbReference type="AlphaFoldDB" id="A0A8J5XGT6"/>
<feature type="transmembrane region" description="Helical" evidence="8">
    <location>
        <begin position="109"/>
        <end position="127"/>
    </location>
</feature>
<comment type="caution">
    <text evidence="10">The sequence shown here is derived from an EMBL/GenBank/DDBJ whole genome shotgun (WGS) entry which is preliminary data.</text>
</comment>
<comment type="subcellular location">
    <subcellularLocation>
        <location evidence="8">Cell membrane</location>
        <topology evidence="8">Multi-pass membrane protein</topology>
    </subcellularLocation>
    <subcellularLocation>
        <location evidence="1">Membrane</location>
        <topology evidence="1">Multi-pass membrane protein</topology>
    </subcellularLocation>
</comment>
<proteinExistence type="inferred from homology"/>
<dbReference type="EMBL" id="JAGTXO010000011">
    <property type="protein sequence ID" value="KAG8464941.1"/>
    <property type="molecule type" value="Genomic_DNA"/>
</dbReference>
<feature type="transmembrane region" description="Helical" evidence="8">
    <location>
        <begin position="227"/>
        <end position="243"/>
    </location>
</feature>
<feature type="transmembrane region" description="Helical" evidence="8">
    <location>
        <begin position="300"/>
        <end position="331"/>
    </location>
</feature>
<keyword evidence="3 8" id="KW-0813">Transport</keyword>
<dbReference type="InterPro" id="IPR029020">
    <property type="entry name" value="Ammonium/urea_transptr"/>
</dbReference>
<comment type="caution">
    <text evidence="8">Lacks conserved residue(s) required for the propagation of feature annotation.</text>
</comment>
<feature type="transmembrane region" description="Helical" evidence="8">
    <location>
        <begin position="139"/>
        <end position="159"/>
    </location>
</feature>
<dbReference type="PANTHER" id="PTHR11730:SF6">
    <property type="entry name" value="AMMONIUM TRANSPORTER"/>
    <property type="match status" value="1"/>
</dbReference>
<feature type="transmembrane region" description="Helical" evidence="8">
    <location>
        <begin position="400"/>
        <end position="425"/>
    </location>
</feature>
<organism evidence="10 11">
    <name type="scientific">Diacronema lutheri</name>
    <name type="common">Unicellular marine alga</name>
    <name type="synonym">Monochrysis lutheri</name>
    <dbReference type="NCBI Taxonomy" id="2081491"/>
    <lineage>
        <taxon>Eukaryota</taxon>
        <taxon>Haptista</taxon>
        <taxon>Haptophyta</taxon>
        <taxon>Pavlovophyceae</taxon>
        <taxon>Pavlovales</taxon>
        <taxon>Pavlovaceae</taxon>
        <taxon>Diacronema</taxon>
    </lineage>
</organism>
<evidence type="ECO:0000256" key="6">
    <source>
        <dbReference type="ARBA" id="ARBA00023136"/>
    </source>
</evidence>
<dbReference type="InterPro" id="IPR001905">
    <property type="entry name" value="Ammonium_transpt"/>
</dbReference>
<dbReference type="FunFam" id="1.10.3430.10:FF:000008">
    <property type="entry name" value="Ammonium transporter"/>
    <property type="match status" value="1"/>
</dbReference>
<evidence type="ECO:0000256" key="3">
    <source>
        <dbReference type="ARBA" id="ARBA00022448"/>
    </source>
</evidence>
<dbReference type="InterPro" id="IPR024041">
    <property type="entry name" value="NH4_transpt_AmtB-like_dom"/>
</dbReference>